<dbReference type="EMBL" id="JARKIE010000045">
    <property type="protein sequence ID" value="KAJ7693578.1"/>
    <property type="molecule type" value="Genomic_DNA"/>
</dbReference>
<name>A0AAD7DKR4_MYCRO</name>
<evidence type="ECO:0000256" key="1">
    <source>
        <dbReference type="SAM" id="MobiDB-lite"/>
    </source>
</evidence>
<dbReference type="AlphaFoldDB" id="A0AAD7DKR4"/>
<sequence length="369" mass="41101">MRNKWLLFNSTLRKKNIDSQAPPSRPKPLRCPSLTIRPEEKGAIGRLLASLQSLDTLTIQEGQKFALALGLEDQPEIFNEYKTHFRRYANETFNLNLPLFQQTQNMNVFTDKVEKAFPAFFNEGHENHKERIKRLQTYARSYLDKSGKMSTPNGLSRGSCVSHNPEVPRKTVIVVDEPMSDAPPLGSAPKPPSRQTTYPHPSRTRKPSMVDEPMSDAPPLDTAPRPPSRHAVHPHPRPPPSRSRKTSMVDQPMPSAPPLDIVPPTRAPGLAPNKPAPTPAQQAAPGPTPGPPALVAPLAKFHPPMDHCAPAFQRAGVTKVDDLREMKHWEESQLRRFLTHTDIASTMLEEEAIIIGLNVRNKVPRLCGP</sequence>
<gene>
    <name evidence="2" type="ORF">B0H17DRAFT_1132378</name>
</gene>
<accession>A0AAD7DKR4</accession>
<proteinExistence type="predicted"/>
<reference evidence="2" key="1">
    <citation type="submission" date="2023-03" db="EMBL/GenBank/DDBJ databases">
        <title>Massive genome expansion in bonnet fungi (Mycena s.s.) driven by repeated elements and novel gene families across ecological guilds.</title>
        <authorList>
            <consortium name="Lawrence Berkeley National Laboratory"/>
            <person name="Harder C.B."/>
            <person name="Miyauchi S."/>
            <person name="Viragh M."/>
            <person name="Kuo A."/>
            <person name="Thoen E."/>
            <person name="Andreopoulos B."/>
            <person name="Lu D."/>
            <person name="Skrede I."/>
            <person name="Drula E."/>
            <person name="Henrissat B."/>
            <person name="Morin E."/>
            <person name="Kohler A."/>
            <person name="Barry K."/>
            <person name="LaButti K."/>
            <person name="Morin E."/>
            <person name="Salamov A."/>
            <person name="Lipzen A."/>
            <person name="Mereny Z."/>
            <person name="Hegedus B."/>
            <person name="Baldrian P."/>
            <person name="Stursova M."/>
            <person name="Weitz H."/>
            <person name="Taylor A."/>
            <person name="Grigoriev I.V."/>
            <person name="Nagy L.G."/>
            <person name="Martin F."/>
            <person name="Kauserud H."/>
        </authorList>
    </citation>
    <scope>NUCLEOTIDE SEQUENCE</scope>
    <source>
        <strain evidence="2">CBHHK067</strain>
    </source>
</reference>
<evidence type="ECO:0000313" key="2">
    <source>
        <dbReference type="EMBL" id="KAJ7693578.1"/>
    </source>
</evidence>
<comment type="caution">
    <text evidence="2">The sequence shown here is derived from an EMBL/GenBank/DDBJ whole genome shotgun (WGS) entry which is preliminary data.</text>
</comment>
<dbReference type="Proteomes" id="UP001221757">
    <property type="component" value="Unassembled WGS sequence"/>
</dbReference>
<feature type="compositionally biased region" description="Polar residues" evidence="1">
    <location>
        <begin position="148"/>
        <end position="162"/>
    </location>
</feature>
<evidence type="ECO:0000313" key="3">
    <source>
        <dbReference type="Proteomes" id="UP001221757"/>
    </source>
</evidence>
<keyword evidence="3" id="KW-1185">Reference proteome</keyword>
<feature type="compositionally biased region" description="Basic residues" evidence="1">
    <location>
        <begin position="227"/>
        <end position="236"/>
    </location>
</feature>
<protein>
    <submittedName>
        <fullName evidence="2">Uncharacterized protein</fullName>
    </submittedName>
</protein>
<feature type="region of interest" description="Disordered" evidence="1">
    <location>
        <begin position="145"/>
        <end position="296"/>
    </location>
</feature>
<organism evidence="2 3">
    <name type="scientific">Mycena rosella</name>
    <name type="common">Pink bonnet</name>
    <name type="synonym">Agaricus rosellus</name>
    <dbReference type="NCBI Taxonomy" id="1033263"/>
    <lineage>
        <taxon>Eukaryota</taxon>
        <taxon>Fungi</taxon>
        <taxon>Dikarya</taxon>
        <taxon>Basidiomycota</taxon>
        <taxon>Agaricomycotina</taxon>
        <taxon>Agaricomycetes</taxon>
        <taxon>Agaricomycetidae</taxon>
        <taxon>Agaricales</taxon>
        <taxon>Marasmiineae</taxon>
        <taxon>Mycenaceae</taxon>
        <taxon>Mycena</taxon>
    </lineage>
</organism>